<dbReference type="OrthoDB" id="805861at2759"/>
<evidence type="ECO:0000313" key="1">
    <source>
        <dbReference type="EMBL" id="KAG0453878.1"/>
    </source>
</evidence>
<reference evidence="1 2" key="1">
    <citation type="journal article" date="2020" name="Nat. Food">
        <title>A phased Vanilla planifolia genome enables genetic improvement of flavour and production.</title>
        <authorList>
            <person name="Hasing T."/>
            <person name="Tang H."/>
            <person name="Brym M."/>
            <person name="Khazi F."/>
            <person name="Huang T."/>
            <person name="Chambers A.H."/>
        </authorList>
    </citation>
    <scope>NUCLEOTIDE SEQUENCE [LARGE SCALE GENOMIC DNA]</scope>
    <source>
        <tissue evidence="1">Leaf</tissue>
    </source>
</reference>
<gene>
    <name evidence="1" type="ORF">HPP92_025182</name>
</gene>
<dbReference type="EMBL" id="JADCNM010000014">
    <property type="protein sequence ID" value="KAG0453878.1"/>
    <property type="molecule type" value="Genomic_DNA"/>
</dbReference>
<organism evidence="1 2">
    <name type="scientific">Vanilla planifolia</name>
    <name type="common">Vanilla</name>
    <dbReference type="NCBI Taxonomy" id="51239"/>
    <lineage>
        <taxon>Eukaryota</taxon>
        <taxon>Viridiplantae</taxon>
        <taxon>Streptophyta</taxon>
        <taxon>Embryophyta</taxon>
        <taxon>Tracheophyta</taxon>
        <taxon>Spermatophyta</taxon>
        <taxon>Magnoliopsida</taxon>
        <taxon>Liliopsida</taxon>
        <taxon>Asparagales</taxon>
        <taxon>Orchidaceae</taxon>
        <taxon>Vanilloideae</taxon>
        <taxon>Vanilleae</taxon>
        <taxon>Vanilla</taxon>
    </lineage>
</organism>
<name>A0A835UA70_VANPL</name>
<sequence>MLELYQTNILDEEKLLQFFKQLEETNIINLFLNQEILYLSTESPRIIACYEEIPKYRQHLRRGIVHKVFLNTKHPEDYTGYISELCKNYLESYSTKFSTTFVFTIWTVWEEREYINLYSSIQLWILGKDSDPPRLEPFQQSLFNEEQIRRQAAKDFFQKIDFGSKYLAKKVTFGKTVYLIDTLAPELEQQETRERKMKRFLQSIKLGKIGLEEKRNYFFKNENLSDIEDNVDEDTMEALNLAE</sequence>
<accession>A0A835UA70</accession>
<protein>
    <submittedName>
        <fullName evidence="1">Uncharacterized protein</fullName>
    </submittedName>
</protein>
<evidence type="ECO:0000313" key="2">
    <source>
        <dbReference type="Proteomes" id="UP000639772"/>
    </source>
</evidence>
<proteinExistence type="predicted"/>
<dbReference type="AlphaFoldDB" id="A0A835UA70"/>
<dbReference type="Proteomes" id="UP000639772">
    <property type="component" value="Unassembled WGS sequence"/>
</dbReference>
<comment type="caution">
    <text evidence="1">The sequence shown here is derived from an EMBL/GenBank/DDBJ whole genome shotgun (WGS) entry which is preliminary data.</text>
</comment>